<dbReference type="Gene3D" id="2.130.10.10">
    <property type="entry name" value="YVTN repeat-like/Quinoprotein amine dehydrogenase"/>
    <property type="match status" value="1"/>
</dbReference>
<accession>A0A1J7IJM6</accession>
<dbReference type="InterPro" id="IPR052254">
    <property type="entry name" value="CUL4-DDB1_E3_ligase_receptor"/>
</dbReference>
<dbReference type="PANTHER" id="PTHR44472:SF1">
    <property type="entry name" value="DDB1 AND CUL4 ASSOCIATED FACTOR 4"/>
    <property type="match status" value="1"/>
</dbReference>
<dbReference type="EMBL" id="KV875099">
    <property type="protein sequence ID" value="OIW27573.1"/>
    <property type="molecule type" value="Genomic_DNA"/>
</dbReference>
<keyword evidence="2" id="KW-0677">Repeat</keyword>
<dbReference type="SUPFAM" id="SSF50978">
    <property type="entry name" value="WD40 repeat-like"/>
    <property type="match status" value="1"/>
</dbReference>
<organism evidence="3 4">
    <name type="scientific">Coniochaeta ligniaria NRRL 30616</name>
    <dbReference type="NCBI Taxonomy" id="1408157"/>
    <lineage>
        <taxon>Eukaryota</taxon>
        <taxon>Fungi</taxon>
        <taxon>Dikarya</taxon>
        <taxon>Ascomycota</taxon>
        <taxon>Pezizomycotina</taxon>
        <taxon>Sordariomycetes</taxon>
        <taxon>Sordariomycetidae</taxon>
        <taxon>Coniochaetales</taxon>
        <taxon>Coniochaetaceae</taxon>
        <taxon>Coniochaeta</taxon>
    </lineage>
</organism>
<dbReference type="PANTHER" id="PTHR44472">
    <property type="entry name" value="DDB1- AND CUL4-ASSOCIATED FACTOR 4-RELATED"/>
    <property type="match status" value="1"/>
</dbReference>
<evidence type="ECO:0000313" key="3">
    <source>
        <dbReference type="EMBL" id="OIW27573.1"/>
    </source>
</evidence>
<gene>
    <name evidence="3" type="ORF">CONLIGDRAFT_440109</name>
</gene>
<dbReference type="GO" id="GO:0080008">
    <property type="term" value="C:Cul4-RING E3 ubiquitin ligase complex"/>
    <property type="evidence" value="ECO:0007669"/>
    <property type="project" value="TreeGrafter"/>
</dbReference>
<dbReference type="STRING" id="1408157.A0A1J7IJM6"/>
<evidence type="ECO:0000256" key="2">
    <source>
        <dbReference type="ARBA" id="ARBA00022737"/>
    </source>
</evidence>
<sequence>MEPREIPGYYYDTERKKYFKIVTHAPPTAAYSVESVKRRKIVLEKEKKAQLVAAQKKKFVQRSRVLQDSLIGGLLATEHGIAPKDVQVDCWAKGLCYKGFVPVAEYGLYHNKNPIEHLYIDNSDNKTGLGVAIGSWAEGEICGAYIPRDEHDRIVWDNTAPFRMQGNHYHQGRVPQISSLRYHQPSNTILMTSREPGSRGGLYSLSPTLSESKDTSIPAWNLEQPNWRHLHSWPEQGKSRWRIANTCAPAPAANSNLICVIGTSRGLGCFSGNGRMLWLHNLSYVPRHLKAGSPPSSDILSVDFLPCNPQVVVTGIRGSRRICLADLRQSSREWEWMTHRSSPAHVRCLDEHRVLAAGPDNSMSIYDLRFRYSETLRNKPLVVFPDFKNAEQIHFGLDIDASLGVVATGNPFSKVSGRPTISIFSLETGRRLKVPALEKADPALAAKALMFQTLPGETNASLFVGGTSGQIHKYSFGGDIDEWTGERFDPPVARPW</sequence>
<dbReference type="OrthoDB" id="128867at2759"/>
<name>A0A1J7IJM6_9PEZI</name>
<dbReference type="AlphaFoldDB" id="A0A1J7IJM6"/>
<evidence type="ECO:0008006" key="5">
    <source>
        <dbReference type="Google" id="ProtNLM"/>
    </source>
</evidence>
<keyword evidence="1" id="KW-0853">WD repeat</keyword>
<dbReference type="Proteomes" id="UP000182658">
    <property type="component" value="Unassembled WGS sequence"/>
</dbReference>
<dbReference type="InterPro" id="IPR015943">
    <property type="entry name" value="WD40/YVTN_repeat-like_dom_sf"/>
</dbReference>
<keyword evidence="4" id="KW-1185">Reference proteome</keyword>
<dbReference type="InterPro" id="IPR036322">
    <property type="entry name" value="WD40_repeat_dom_sf"/>
</dbReference>
<evidence type="ECO:0000313" key="4">
    <source>
        <dbReference type="Proteomes" id="UP000182658"/>
    </source>
</evidence>
<proteinExistence type="predicted"/>
<reference evidence="3 4" key="1">
    <citation type="submission" date="2016-10" db="EMBL/GenBank/DDBJ databases">
        <title>Draft genome sequence of Coniochaeta ligniaria NRRL30616, a lignocellulolytic fungus for bioabatement of inhibitors in plant biomass hydrolysates.</title>
        <authorList>
            <consortium name="DOE Joint Genome Institute"/>
            <person name="Jimenez D.J."/>
            <person name="Hector R.E."/>
            <person name="Riley R."/>
            <person name="Sun H."/>
            <person name="Grigoriev I.V."/>
            <person name="Van Elsas J.D."/>
            <person name="Nichols N.N."/>
        </authorList>
    </citation>
    <scope>NUCLEOTIDE SEQUENCE [LARGE SCALE GENOMIC DNA]</scope>
    <source>
        <strain evidence="3 4">NRRL 30616</strain>
    </source>
</reference>
<evidence type="ECO:0000256" key="1">
    <source>
        <dbReference type="ARBA" id="ARBA00022574"/>
    </source>
</evidence>
<dbReference type="InParanoid" id="A0A1J7IJM6"/>
<protein>
    <recommendedName>
        <fullName evidence="5">WD40 repeat-like protein</fullName>
    </recommendedName>
</protein>